<evidence type="ECO:0000313" key="3">
    <source>
        <dbReference type="Proteomes" id="UP001595615"/>
    </source>
</evidence>
<dbReference type="RefSeq" id="WP_380857053.1">
    <property type="nucleotide sequence ID" value="NZ_JBHRXV010000003.1"/>
</dbReference>
<sequence>MAAEILLHPDNRLLGFSTNDFSFYGAQPADVTTVTVRPAPASEGLAPPVDTGDGAGGAPAPMSEPSPPADMATIEIADPIPADVEAPAATSSVAAGEAAAPLVPNADGAGSLSSVAFSVLPATSQLSAENAAAETAPAALSGVAPSSGDMSAATDALTTSTMLDMIGITAPLSAAVDALAIDALGVAAQAPPTVVDAVGTTTSLAADTAASLVGDVVAPVTAVITPVVDSVASAAAPVDAAVGTDLAGADPAAGIATLVDLVTVDNLFDLRQAGVEAAPDPAPSMVDSLMADAVAPPLLGTEDSDDALLATSDAHDDAVGIGI</sequence>
<protein>
    <submittedName>
        <fullName evidence="2">Uncharacterized protein</fullName>
    </submittedName>
</protein>
<evidence type="ECO:0000256" key="1">
    <source>
        <dbReference type="SAM" id="MobiDB-lite"/>
    </source>
</evidence>
<organism evidence="2 3">
    <name type="scientific">Sphingoaurantiacus capsulatus</name>
    <dbReference type="NCBI Taxonomy" id="1771310"/>
    <lineage>
        <taxon>Bacteria</taxon>
        <taxon>Pseudomonadati</taxon>
        <taxon>Pseudomonadota</taxon>
        <taxon>Alphaproteobacteria</taxon>
        <taxon>Sphingomonadales</taxon>
        <taxon>Sphingosinicellaceae</taxon>
        <taxon>Sphingoaurantiacus</taxon>
    </lineage>
</organism>
<accession>A0ABV7X8N4</accession>
<proteinExistence type="predicted"/>
<feature type="region of interest" description="Disordered" evidence="1">
    <location>
        <begin position="40"/>
        <end position="70"/>
    </location>
</feature>
<dbReference type="EMBL" id="JBHRXV010000003">
    <property type="protein sequence ID" value="MFC3711669.1"/>
    <property type="molecule type" value="Genomic_DNA"/>
</dbReference>
<name>A0ABV7X8N4_9SPHN</name>
<gene>
    <name evidence="2" type="ORF">ACFOMD_03750</name>
</gene>
<evidence type="ECO:0000313" key="2">
    <source>
        <dbReference type="EMBL" id="MFC3711669.1"/>
    </source>
</evidence>
<dbReference type="Proteomes" id="UP001595615">
    <property type="component" value="Unassembled WGS sequence"/>
</dbReference>
<reference evidence="3" key="1">
    <citation type="journal article" date="2019" name="Int. J. Syst. Evol. Microbiol.">
        <title>The Global Catalogue of Microorganisms (GCM) 10K type strain sequencing project: providing services to taxonomists for standard genome sequencing and annotation.</title>
        <authorList>
            <consortium name="The Broad Institute Genomics Platform"/>
            <consortium name="The Broad Institute Genome Sequencing Center for Infectious Disease"/>
            <person name="Wu L."/>
            <person name="Ma J."/>
        </authorList>
    </citation>
    <scope>NUCLEOTIDE SEQUENCE [LARGE SCALE GENOMIC DNA]</scope>
    <source>
        <strain evidence="3">KCTC 42644</strain>
    </source>
</reference>
<comment type="caution">
    <text evidence="2">The sequence shown here is derived from an EMBL/GenBank/DDBJ whole genome shotgun (WGS) entry which is preliminary data.</text>
</comment>
<feature type="compositionally biased region" description="Low complexity" evidence="1">
    <location>
        <begin position="46"/>
        <end position="61"/>
    </location>
</feature>
<keyword evidence="3" id="KW-1185">Reference proteome</keyword>